<feature type="transmembrane region" description="Helical" evidence="2">
    <location>
        <begin position="182"/>
        <end position="202"/>
    </location>
</feature>
<evidence type="ECO:0000313" key="4">
    <source>
        <dbReference type="Proteomes" id="UP000317378"/>
    </source>
</evidence>
<feature type="transmembrane region" description="Helical" evidence="2">
    <location>
        <begin position="353"/>
        <end position="378"/>
    </location>
</feature>
<dbReference type="EMBL" id="VCHX02000109">
    <property type="protein sequence ID" value="TPQ21836.1"/>
    <property type="molecule type" value="Genomic_DNA"/>
</dbReference>
<dbReference type="Pfam" id="PF19877">
    <property type="entry name" value="DUF6350"/>
    <property type="match status" value="1"/>
</dbReference>
<feature type="transmembrane region" description="Helical" evidence="2">
    <location>
        <begin position="435"/>
        <end position="456"/>
    </location>
</feature>
<accession>A0A505DM59</accession>
<dbReference type="OrthoDB" id="3742900at2"/>
<feature type="transmembrane region" description="Helical" evidence="2">
    <location>
        <begin position="390"/>
        <end position="415"/>
    </location>
</feature>
<comment type="caution">
    <text evidence="3">The sequence shown here is derived from an EMBL/GenBank/DDBJ whole genome shotgun (WGS) entry which is preliminary data.</text>
</comment>
<keyword evidence="2" id="KW-1133">Transmembrane helix</keyword>
<evidence type="ECO:0000313" key="3">
    <source>
        <dbReference type="EMBL" id="TPQ21836.1"/>
    </source>
</evidence>
<evidence type="ECO:0000256" key="1">
    <source>
        <dbReference type="SAM" id="MobiDB-lite"/>
    </source>
</evidence>
<evidence type="ECO:0000256" key="2">
    <source>
        <dbReference type="SAM" id="Phobius"/>
    </source>
</evidence>
<dbReference type="InterPro" id="IPR045931">
    <property type="entry name" value="DUF6350"/>
</dbReference>
<feature type="transmembrane region" description="Helical" evidence="2">
    <location>
        <begin position="67"/>
        <end position="84"/>
    </location>
</feature>
<feature type="transmembrane region" description="Helical" evidence="2">
    <location>
        <begin position="28"/>
        <end position="55"/>
    </location>
</feature>
<evidence type="ECO:0008006" key="5">
    <source>
        <dbReference type="Google" id="ProtNLM"/>
    </source>
</evidence>
<keyword evidence="2" id="KW-0472">Membrane</keyword>
<feature type="region of interest" description="Disordered" evidence="1">
    <location>
        <begin position="517"/>
        <end position="557"/>
    </location>
</feature>
<dbReference type="Proteomes" id="UP000317378">
    <property type="component" value="Unassembled WGS sequence"/>
</dbReference>
<feature type="transmembrane region" description="Helical" evidence="2">
    <location>
        <begin position="91"/>
        <end position="111"/>
    </location>
</feature>
<dbReference type="RefSeq" id="WP_119100600.1">
    <property type="nucleotide sequence ID" value="NZ_QXMJ01000109.1"/>
</dbReference>
<feature type="transmembrane region" description="Helical" evidence="2">
    <location>
        <begin position="239"/>
        <end position="261"/>
    </location>
</feature>
<feature type="transmembrane region" description="Helical" evidence="2">
    <location>
        <begin position="150"/>
        <end position="170"/>
    </location>
</feature>
<keyword evidence="2" id="KW-0812">Transmembrane</keyword>
<proteinExistence type="predicted"/>
<gene>
    <name evidence="3" type="ORF">FGD71_013150</name>
</gene>
<sequence>MAVVTHMTDRRRTLPPRLSQLRDRSPRLAVGLMEGVVAAGVGLGSFAMLGMLLWISSPYPDSGPGGALHVAAALWLLAHGAELIRTDTLSGVPAPVGVTPLLLFALPAWLLHRAARDAAEGDVNVTEEDVAGGYAVAGGREESGASAVRGTWGGVVAGYLTVCAAAAGYASGGELRPSWWTVAVWPVLLVVVAAGAGVWTAYGRPREPLPPLVRRALDALPAGVRRLAANGFLAAVARAAGAGAAVLVGGGAVLVGVSLGWHGGAVRDSFPQLTEGWSGRFAVLFLALALLPNAAVWGAAYALGPGFVLGTGHATGPLSSSPEPMLPPFPLLAAVPGAGPGTPLNWAAGVVPLAAGVVVAWFAVTAATATTAAAAAAVPVAPARAEAWSLLRTAGTVVLAAGLCGLGFSALAALAGGPLGVAALTAFGPVWWQTGPAAAGWVAVVGVPVAVGLRAWRVREPGGWKRWAGRCRTWLPSPEDCFSWLRLASPKAWFSRVRLPSPRTWFSWVRLPRRRQRREPPSTLPDGSGFEPYDFLPSDSFGSAEDAGPTEPPEKSA</sequence>
<keyword evidence="4" id="KW-1185">Reference proteome</keyword>
<name>A0A505DM59_9ACTN</name>
<protein>
    <recommendedName>
        <fullName evidence="5">Integral membrane protein</fullName>
    </recommendedName>
</protein>
<feature type="transmembrane region" description="Helical" evidence="2">
    <location>
        <begin position="281"/>
        <end position="303"/>
    </location>
</feature>
<reference evidence="3 4" key="1">
    <citation type="submission" date="2019-06" db="EMBL/GenBank/DDBJ databases">
        <title>Streptomyces sporangiiformans sp. nov., a novel actinomycete isolated from soil in Mount Song.</title>
        <authorList>
            <person name="Han L."/>
        </authorList>
    </citation>
    <scope>NUCLEOTIDE SEQUENCE [LARGE SCALE GENOMIC DNA]</scope>
    <source>
        <strain evidence="3 4">NEAU-SSA 1</strain>
    </source>
</reference>
<organism evidence="3 4">
    <name type="scientific">Streptomyces sporangiiformans</name>
    <dbReference type="NCBI Taxonomy" id="2315329"/>
    <lineage>
        <taxon>Bacteria</taxon>
        <taxon>Bacillati</taxon>
        <taxon>Actinomycetota</taxon>
        <taxon>Actinomycetes</taxon>
        <taxon>Kitasatosporales</taxon>
        <taxon>Streptomycetaceae</taxon>
        <taxon>Streptomyces</taxon>
    </lineage>
</organism>
<dbReference type="AlphaFoldDB" id="A0A505DM59"/>